<organism evidence="2 3">
    <name type="scientific">Pseudolactococcus insecticola</name>
    <dbReference type="NCBI Taxonomy" id="2709158"/>
    <lineage>
        <taxon>Bacteria</taxon>
        <taxon>Bacillati</taxon>
        <taxon>Bacillota</taxon>
        <taxon>Bacilli</taxon>
        <taxon>Lactobacillales</taxon>
        <taxon>Streptococcaceae</taxon>
        <taxon>Pseudolactococcus</taxon>
    </lineage>
</organism>
<protein>
    <recommendedName>
        <fullName evidence="4">UDP-N-acetylglucosamine 1-carboxyvinyltransferase</fullName>
    </recommendedName>
</protein>
<dbReference type="Proteomes" id="UP000475928">
    <property type="component" value="Unassembled WGS sequence"/>
</dbReference>
<proteinExistence type="predicted"/>
<reference evidence="2 3" key="1">
    <citation type="submission" date="2020-02" db="EMBL/GenBank/DDBJ databases">
        <title>Draft genome sequence of Lactococcus sp. Hs20B0-1.</title>
        <authorList>
            <person name="Noda S."/>
            <person name="Yuki M."/>
            <person name="Ohkuma M."/>
        </authorList>
    </citation>
    <scope>NUCLEOTIDE SEQUENCE [LARGE SCALE GENOMIC DNA]</scope>
    <source>
        <strain evidence="2 3">Hs20B0-1</strain>
    </source>
</reference>
<sequence length="77" mass="8664">MGEFKIIGNRDADGNFVASADAWPPEKIEALFDRYNPNRKLRLAREKLAAEQNKQADSDAVKATDNQQENKKEDSAI</sequence>
<gene>
    <name evidence="2" type="ORF">Hs20B_10930</name>
</gene>
<dbReference type="RefSeq" id="WP_172356383.1">
    <property type="nucleotide sequence ID" value="NZ_BLLH01000005.1"/>
</dbReference>
<name>A0A6A0B7F8_9LACT</name>
<dbReference type="AlphaFoldDB" id="A0A6A0B7F8"/>
<comment type="caution">
    <text evidence="2">The sequence shown here is derived from an EMBL/GenBank/DDBJ whole genome shotgun (WGS) entry which is preliminary data.</text>
</comment>
<dbReference type="EMBL" id="BLLH01000005">
    <property type="protein sequence ID" value="GFH40695.1"/>
    <property type="molecule type" value="Genomic_DNA"/>
</dbReference>
<keyword evidence="3" id="KW-1185">Reference proteome</keyword>
<evidence type="ECO:0008006" key="4">
    <source>
        <dbReference type="Google" id="ProtNLM"/>
    </source>
</evidence>
<evidence type="ECO:0000256" key="1">
    <source>
        <dbReference type="SAM" id="MobiDB-lite"/>
    </source>
</evidence>
<evidence type="ECO:0000313" key="2">
    <source>
        <dbReference type="EMBL" id="GFH40695.1"/>
    </source>
</evidence>
<accession>A0A6A0B7F8</accession>
<evidence type="ECO:0000313" key="3">
    <source>
        <dbReference type="Proteomes" id="UP000475928"/>
    </source>
</evidence>
<feature type="region of interest" description="Disordered" evidence="1">
    <location>
        <begin position="48"/>
        <end position="77"/>
    </location>
</feature>